<dbReference type="InterPro" id="IPR045245">
    <property type="entry name" value="Pfs2-like"/>
</dbReference>
<evidence type="ECO:0000256" key="2">
    <source>
        <dbReference type="SAM" id="MobiDB-lite"/>
    </source>
</evidence>
<dbReference type="CDD" id="cd00200">
    <property type="entry name" value="WD40"/>
    <property type="match status" value="1"/>
</dbReference>
<dbReference type="SMART" id="SM00320">
    <property type="entry name" value="WD40"/>
    <property type="match status" value="7"/>
</dbReference>
<dbReference type="EMBL" id="GU784915">
    <property type="protein sequence ID" value="ADI46870.1"/>
    <property type="molecule type" value="Genomic_DNA"/>
</dbReference>
<feature type="repeat" description="WD" evidence="1">
    <location>
        <begin position="322"/>
        <end position="353"/>
    </location>
</feature>
<name>D9CJ11_VOLCA</name>
<dbReference type="InterPro" id="IPR036322">
    <property type="entry name" value="WD40_repeat_dom_sf"/>
</dbReference>
<feature type="repeat" description="WD" evidence="1">
    <location>
        <begin position="153"/>
        <end position="194"/>
    </location>
</feature>
<feature type="region of interest" description="Disordered" evidence="2">
    <location>
        <begin position="618"/>
        <end position="763"/>
    </location>
</feature>
<dbReference type="PANTHER" id="PTHR22836">
    <property type="entry name" value="WD40 REPEAT PROTEIN"/>
    <property type="match status" value="1"/>
</dbReference>
<organism evidence="3">
    <name type="scientific">Volvox carteri f. nagariensis</name>
    <dbReference type="NCBI Taxonomy" id="3068"/>
    <lineage>
        <taxon>Eukaryota</taxon>
        <taxon>Viridiplantae</taxon>
        <taxon>Chlorophyta</taxon>
        <taxon>core chlorophytes</taxon>
        <taxon>Chlorophyceae</taxon>
        <taxon>CS clade</taxon>
        <taxon>Chlamydomonadales</taxon>
        <taxon>Volvocaceae</taxon>
        <taxon>Volvox</taxon>
    </lineage>
</organism>
<dbReference type="GO" id="GO:0031124">
    <property type="term" value="P:mRNA 3'-end processing"/>
    <property type="evidence" value="ECO:0007669"/>
    <property type="project" value="InterPro"/>
</dbReference>
<feature type="repeat" description="WD" evidence="1">
    <location>
        <begin position="194"/>
        <end position="235"/>
    </location>
</feature>
<accession>D9CJ11</accession>
<keyword evidence="1" id="KW-0853">WD repeat</keyword>
<dbReference type="PROSITE" id="PS50082">
    <property type="entry name" value="WD_REPEATS_2"/>
    <property type="match status" value="6"/>
</dbReference>
<feature type="region of interest" description="Disordered" evidence="2">
    <location>
        <begin position="459"/>
        <end position="540"/>
    </location>
</feature>
<dbReference type="InterPro" id="IPR001680">
    <property type="entry name" value="WD40_rpt"/>
</dbReference>
<reference evidence="3" key="1">
    <citation type="journal article" date="2010" name="Science">
        <title>Evolution of an expanded sex-determining locus in Volvox.</title>
        <authorList>
            <person name="Ferris P."/>
            <person name="Olson B.J."/>
            <person name="De Hoff P.L."/>
            <person name="Douglass S."/>
            <person name="Casero D."/>
            <person name="Prochnik S."/>
            <person name="Geng S."/>
            <person name="Rai R."/>
            <person name="Grimwood J."/>
            <person name="Schmutz J."/>
            <person name="Nishii I."/>
            <person name="Hamaji T."/>
            <person name="Nozaki H."/>
            <person name="Pellegrini M."/>
            <person name="Umen J.G."/>
        </authorList>
    </citation>
    <scope>NUCLEOTIDE SEQUENCE</scope>
    <source>
        <strain evidence="3">Eve</strain>
    </source>
</reference>
<evidence type="ECO:0000256" key="1">
    <source>
        <dbReference type="PROSITE-ProRule" id="PRU00221"/>
    </source>
</evidence>
<feature type="compositionally biased region" description="Gly residues" evidence="2">
    <location>
        <begin position="752"/>
        <end position="763"/>
    </location>
</feature>
<dbReference type="Gene3D" id="2.130.10.10">
    <property type="entry name" value="YVTN repeat-like/Quinoprotein amine dehydrogenase"/>
    <property type="match status" value="2"/>
</dbReference>
<feature type="repeat" description="WD" evidence="1">
    <location>
        <begin position="278"/>
        <end position="310"/>
    </location>
</feature>
<dbReference type="PANTHER" id="PTHR22836:SF0">
    <property type="entry name" value="PRE-MRNA 3' END PROCESSING PROTEIN WDR33"/>
    <property type="match status" value="1"/>
</dbReference>
<dbReference type="GO" id="GO:0005847">
    <property type="term" value="C:mRNA cleavage and polyadenylation specificity factor complex"/>
    <property type="evidence" value="ECO:0007669"/>
    <property type="project" value="TreeGrafter"/>
</dbReference>
<proteinExistence type="predicted"/>
<protein>
    <submittedName>
        <fullName evidence="3">PSF2f</fullName>
    </submittedName>
</protein>
<dbReference type="FunFam" id="2.130.10.10:FF:001783">
    <property type="entry name" value="Predicted protein"/>
    <property type="match status" value="1"/>
</dbReference>
<feature type="compositionally biased region" description="Basic and acidic residues" evidence="2">
    <location>
        <begin position="517"/>
        <end position="534"/>
    </location>
</feature>
<dbReference type="Pfam" id="PF00400">
    <property type="entry name" value="WD40"/>
    <property type="match status" value="6"/>
</dbReference>
<feature type="compositionally biased region" description="Gly residues" evidence="2">
    <location>
        <begin position="464"/>
        <end position="483"/>
    </location>
</feature>
<dbReference type="AlphaFoldDB" id="D9CJ11"/>
<dbReference type="SUPFAM" id="SSF50978">
    <property type="entry name" value="WD40 repeat-like"/>
    <property type="match status" value="1"/>
</dbReference>
<sequence length="763" mass="80884">MGVPLDKQHQKAVKTRVLEHVGPYLRLVQACLSAPSVRQVSQLQPVFACSFDTPASSIGTKFVTSSFFRHRAAINHLLYTPDGRRLLCAGNNGNVSLWNGTNFENELGPGIQVHEASPIRCMVFSHSGLFLLSCDDMGRVKFSKPTLEVLQVYHVHKESCRSVSFSPSDFKFTTGSDDSTVRVFDTFRGQEVSMTGHGGDVRWVDWHPTKGVIASCSKDACVKLWDPRAGTCLSTLHGHKNGVFQVKWNRNGHWLLSCSRDQLVKLYDVRMLREVATFAGHGRDVTCVSWHPHHEELFVTGAIDGSLMMWLASRPDAQGIIPAAHDASVWTTAWHPLGHVLASAGADQKCQFWCRKRPGEIWQDVYGHDAVGTGVGTSAAVVIASASGMHTDGAAIKQGAGLSGPLTGSGVASVAVPGLGIASGSLGLGSVTAFNRPNVIPGIGTVLDQPSTTSQVLATAAAPGGNGSSGGGRDAGAGDGLGGATCTKRGREDGPHSSIRTGAREGEVRGESWGSTEWERGSVKVARTDGRGPCKADGGGGMGASVGVSPGARGYGEYVPSGLLGLSGADWGPGQTHMRREAVVLPSHYTSSYDRGCDLGSLRRGLAWMGVDPCDKHGRGAMQQGPLLLQGERVERREGEVSPSQYPRPEESVPPPYKSFAYSRGGWRPPPIGVRAAGPPAIQQHDGKQPLNVDRGCRDGGGRTPPNVESDGYRYAPGPRPDGPGILGQNQGQGRGPPFHLSSGNPSQMYGPGRGRGRGWSGW</sequence>
<feature type="repeat" description="WD" evidence="1">
    <location>
        <begin position="236"/>
        <end position="277"/>
    </location>
</feature>
<evidence type="ECO:0000313" key="3">
    <source>
        <dbReference type="EMBL" id="ADI46870.1"/>
    </source>
</evidence>
<dbReference type="InterPro" id="IPR015943">
    <property type="entry name" value="WD40/YVTN_repeat-like_dom_sf"/>
</dbReference>
<dbReference type="PROSITE" id="PS50294">
    <property type="entry name" value="WD_REPEATS_REGION"/>
    <property type="match status" value="5"/>
</dbReference>
<feature type="repeat" description="WD" evidence="1">
    <location>
        <begin position="67"/>
        <end position="99"/>
    </location>
</feature>
<gene>
    <name evidence="3" type="primary">PSF2f</name>
</gene>